<dbReference type="OMA" id="EIRIVMN"/>
<protein>
    <submittedName>
        <fullName evidence="6">Nucleolin-like isoform X1</fullName>
    </submittedName>
</protein>
<feature type="compositionally biased region" description="Acidic residues" evidence="3">
    <location>
        <begin position="35"/>
        <end position="48"/>
    </location>
</feature>
<feature type="domain" description="RRM" evidence="4">
    <location>
        <begin position="572"/>
        <end position="646"/>
    </location>
</feature>
<dbReference type="Pfam" id="PF00076">
    <property type="entry name" value="RRM_1"/>
    <property type="match status" value="4"/>
</dbReference>
<dbReference type="GeneID" id="110984585"/>
<feature type="compositionally biased region" description="Basic residues" evidence="3">
    <location>
        <begin position="1"/>
        <end position="11"/>
    </location>
</feature>
<feature type="compositionally biased region" description="Basic residues" evidence="3">
    <location>
        <begin position="19"/>
        <end position="29"/>
    </location>
</feature>
<dbReference type="SUPFAM" id="SSF54928">
    <property type="entry name" value="RNA-binding domain, RBD"/>
    <property type="match status" value="3"/>
</dbReference>
<dbReference type="SMART" id="SM00360">
    <property type="entry name" value="RRM"/>
    <property type="match status" value="4"/>
</dbReference>
<organism evidence="5 6">
    <name type="scientific">Acanthaster planci</name>
    <name type="common">Crown-of-thorns starfish</name>
    <dbReference type="NCBI Taxonomy" id="133434"/>
    <lineage>
        <taxon>Eukaryota</taxon>
        <taxon>Metazoa</taxon>
        <taxon>Echinodermata</taxon>
        <taxon>Eleutherozoa</taxon>
        <taxon>Asterozoa</taxon>
        <taxon>Asteroidea</taxon>
        <taxon>Valvatacea</taxon>
        <taxon>Valvatida</taxon>
        <taxon>Acanthasteridae</taxon>
        <taxon>Acanthaster</taxon>
    </lineage>
</organism>
<evidence type="ECO:0000313" key="5">
    <source>
        <dbReference type="Proteomes" id="UP000694845"/>
    </source>
</evidence>
<feature type="compositionally biased region" description="Acidic residues" evidence="3">
    <location>
        <begin position="187"/>
        <end position="216"/>
    </location>
</feature>
<feature type="domain" description="RRM" evidence="4">
    <location>
        <begin position="389"/>
        <end position="461"/>
    </location>
</feature>
<dbReference type="PANTHER" id="PTHR48027">
    <property type="entry name" value="HETEROGENEOUS NUCLEAR RIBONUCLEOPROTEIN 87F-RELATED"/>
    <property type="match status" value="1"/>
</dbReference>
<dbReference type="RefSeq" id="XP_022100609.1">
    <property type="nucleotide sequence ID" value="XM_022244917.1"/>
</dbReference>
<evidence type="ECO:0000259" key="4">
    <source>
        <dbReference type="PROSITE" id="PS50102"/>
    </source>
</evidence>
<dbReference type="GO" id="GO:0003723">
    <property type="term" value="F:RNA binding"/>
    <property type="evidence" value="ECO:0007669"/>
    <property type="project" value="UniProtKB-UniRule"/>
</dbReference>
<evidence type="ECO:0000313" key="6">
    <source>
        <dbReference type="RefSeq" id="XP_022100609.1"/>
    </source>
</evidence>
<dbReference type="CDD" id="cd00590">
    <property type="entry name" value="RRM_SF"/>
    <property type="match status" value="2"/>
</dbReference>
<evidence type="ECO:0000256" key="1">
    <source>
        <dbReference type="ARBA" id="ARBA00022884"/>
    </source>
</evidence>
<dbReference type="PROSITE" id="PS50102">
    <property type="entry name" value="RRM"/>
    <property type="match status" value="4"/>
</dbReference>
<evidence type="ECO:0000256" key="3">
    <source>
        <dbReference type="SAM" id="MobiDB-lite"/>
    </source>
</evidence>
<feature type="compositionally biased region" description="Low complexity" evidence="3">
    <location>
        <begin position="66"/>
        <end position="86"/>
    </location>
</feature>
<dbReference type="AlphaFoldDB" id="A0A8B7Z4P8"/>
<feature type="compositionally biased region" description="Acidic residues" evidence="3">
    <location>
        <begin position="239"/>
        <end position="270"/>
    </location>
</feature>
<proteinExistence type="predicted"/>
<dbReference type="OrthoDB" id="167718at2759"/>
<feature type="domain" description="RRM" evidence="4">
    <location>
        <begin position="476"/>
        <end position="551"/>
    </location>
</feature>
<feature type="region of interest" description="Disordered" evidence="3">
    <location>
        <begin position="1"/>
        <end position="292"/>
    </location>
</feature>
<dbReference type="Proteomes" id="UP000694845">
    <property type="component" value="Unplaced"/>
</dbReference>
<dbReference type="Gene3D" id="3.30.70.330">
    <property type="match status" value="4"/>
</dbReference>
<feature type="region of interest" description="Disordered" evidence="3">
    <location>
        <begin position="650"/>
        <end position="713"/>
    </location>
</feature>
<feature type="compositionally biased region" description="Gly residues" evidence="3">
    <location>
        <begin position="653"/>
        <end position="702"/>
    </location>
</feature>
<reference evidence="6" key="1">
    <citation type="submission" date="2025-08" db="UniProtKB">
        <authorList>
            <consortium name="RefSeq"/>
        </authorList>
    </citation>
    <scope>IDENTIFICATION</scope>
</reference>
<feature type="region of interest" description="Disordered" evidence="3">
    <location>
        <begin position="363"/>
        <end position="388"/>
    </location>
</feature>
<gene>
    <name evidence="6" type="primary">LOC110984585</name>
</gene>
<name>A0A8B7Z4P8_ACAPL</name>
<keyword evidence="5" id="KW-1185">Reference proteome</keyword>
<feature type="compositionally biased region" description="Acidic residues" evidence="3">
    <location>
        <begin position="98"/>
        <end position="116"/>
    </location>
</feature>
<evidence type="ECO:0000256" key="2">
    <source>
        <dbReference type="PROSITE-ProRule" id="PRU00176"/>
    </source>
</evidence>
<sequence>MAVKNVKKQKGKAQIAPKKNAKAQKVKPVKKQEPAMEESSSEEEEEMEVMQLLEPTKKKVTKQMLAKKTATAAKTTPAKKGQAKTVAAKKKVPTKVEEFEDDEDDDSEEEESEEEEPPKKVIKAVTKAKQQAPAEEEDDDDEDEDEDDEDDDWDEDDEEDISEEEEIPPKMLSKQLKGKAKPPPQMDIDDDDDDDEYDSDEEDEEDDSDEEEEDEELTKVQQVKGKVTSAKAVARKAEVEDDKDDDDDEDDEDEEDDDEEEEDEEEEEEAAPPLKKKKMAQGDAETTKSKKETVGGEVISIFIGGIAKGTADEDVEQFFTSNGVQVMNARVIPNKSFAYVDVTSEKMFKKAIALNHQQINGSEIRLERGKNKSTGATPSFGPRDNSNDRTLFVKGLSYDTTKETLQEKFQCQEVRMPMRSGRPGGYAYMEFESEAEVEKAMKEMQGVEIDGWNIILDYVGDKSTNKRPVTGGSENRTLFVKGLTDDMTEEDLMEKLGAVEVRRPNKRGEPGSKVDFAYADFASEAAAQQAMVDNQGITLKGAFLTLDFAQNKRRSDGGGSGGGGGDQQFDKKTLYIRGMSEDITIDRLQNVLGADSVRIPLDRETNQPKGFAYAEFRSESQASAALNKHNGSDLDGYTLNIDYAKARKSFGSPRGGRGSFGGGFRGGRGGGGRGFGGGGGRGFGGGRGGRGGRGGGFRGGRGGRGKSNNPSKSYLRFWCRAGKEDNL</sequence>
<dbReference type="KEGG" id="aplc:110984585"/>
<feature type="compositionally biased region" description="Acidic residues" evidence="3">
    <location>
        <begin position="134"/>
        <end position="166"/>
    </location>
</feature>
<accession>A0A8B7Z4P8</accession>
<feature type="domain" description="RRM" evidence="4">
    <location>
        <begin position="299"/>
        <end position="371"/>
    </location>
</feature>
<keyword evidence="1 2" id="KW-0694">RNA-binding</keyword>
<dbReference type="InterPro" id="IPR012677">
    <property type="entry name" value="Nucleotide-bd_a/b_plait_sf"/>
</dbReference>
<dbReference type="InterPro" id="IPR035979">
    <property type="entry name" value="RBD_domain_sf"/>
</dbReference>
<dbReference type="InterPro" id="IPR052462">
    <property type="entry name" value="SLIRP/GR-RBP-like"/>
</dbReference>
<dbReference type="InterPro" id="IPR000504">
    <property type="entry name" value="RRM_dom"/>
</dbReference>